<proteinExistence type="predicted"/>
<organism evidence="1 3">
    <name type="scientific">Cucumis melo var. makuwa</name>
    <name type="common">Oriental melon</name>
    <dbReference type="NCBI Taxonomy" id="1194695"/>
    <lineage>
        <taxon>Eukaryota</taxon>
        <taxon>Viridiplantae</taxon>
        <taxon>Streptophyta</taxon>
        <taxon>Embryophyta</taxon>
        <taxon>Tracheophyta</taxon>
        <taxon>Spermatophyta</taxon>
        <taxon>Magnoliopsida</taxon>
        <taxon>eudicotyledons</taxon>
        <taxon>Gunneridae</taxon>
        <taxon>Pentapetalae</taxon>
        <taxon>rosids</taxon>
        <taxon>fabids</taxon>
        <taxon>Cucurbitales</taxon>
        <taxon>Cucurbitaceae</taxon>
        <taxon>Benincaseae</taxon>
        <taxon>Cucumis</taxon>
    </lineage>
</organism>
<name>A0A5A7V452_CUCMM</name>
<evidence type="ECO:0000313" key="4">
    <source>
        <dbReference type="Proteomes" id="UP000321947"/>
    </source>
</evidence>
<evidence type="ECO:0000313" key="3">
    <source>
        <dbReference type="Proteomes" id="UP000321393"/>
    </source>
</evidence>
<dbReference type="OrthoDB" id="1436603at2759"/>
<gene>
    <name evidence="2" type="ORF">E5676_scaffold986G00320</name>
    <name evidence="1" type="ORF">E6C27_scaffold357G00320</name>
</gene>
<accession>A0A5A7V452</accession>
<evidence type="ECO:0000313" key="2">
    <source>
        <dbReference type="EMBL" id="TYJ96740.1"/>
    </source>
</evidence>
<dbReference type="EMBL" id="SSTD01019265">
    <property type="protein sequence ID" value="TYJ96740.1"/>
    <property type="molecule type" value="Genomic_DNA"/>
</dbReference>
<protein>
    <submittedName>
        <fullName evidence="1">Cell wall protein RBR3-like</fullName>
    </submittedName>
</protein>
<dbReference type="EMBL" id="SSTE01004154">
    <property type="protein sequence ID" value="KAA0062813.1"/>
    <property type="molecule type" value="Genomic_DNA"/>
</dbReference>
<dbReference type="AlphaFoldDB" id="A0A5A7V452"/>
<comment type="caution">
    <text evidence="1">The sequence shown here is derived from an EMBL/GenBank/DDBJ whole genome shotgun (WGS) entry which is preliminary data.</text>
</comment>
<evidence type="ECO:0000313" key="1">
    <source>
        <dbReference type="EMBL" id="KAA0062813.1"/>
    </source>
</evidence>
<reference evidence="3 4" key="1">
    <citation type="submission" date="2019-08" db="EMBL/GenBank/DDBJ databases">
        <title>Draft genome sequences of two oriental melons (Cucumis melo L. var makuwa).</title>
        <authorList>
            <person name="Kwon S.-Y."/>
        </authorList>
    </citation>
    <scope>NUCLEOTIDE SEQUENCE [LARGE SCALE GENOMIC DNA]</scope>
    <source>
        <strain evidence="4">cv. Chang Bougi</strain>
        <strain evidence="3">cv. SW 3</strain>
        <tissue evidence="1">Leaf</tissue>
    </source>
</reference>
<dbReference type="Proteomes" id="UP000321947">
    <property type="component" value="Unassembled WGS sequence"/>
</dbReference>
<sequence>MLSSSVQEAEVITTRADRRKLPSNVPNLPIDGISFHSEECVFKWKYVTHRQLADENVISDQHRLCSAIIDLITKAGLLQTVTNLGVFYSKYVVILLSTEQLASELSDGVVRVWPTDGQFPIMKLNVKYVILHKIGIMNCVSHHELQGVVSTLFGTQLHSKGVGIGYWGI</sequence>
<dbReference type="Proteomes" id="UP000321393">
    <property type="component" value="Unassembled WGS sequence"/>
</dbReference>